<evidence type="ECO:0000313" key="2">
    <source>
        <dbReference type="EMBL" id="PIK40561.1"/>
    </source>
</evidence>
<dbReference type="Proteomes" id="UP000230750">
    <property type="component" value="Unassembled WGS sequence"/>
</dbReference>
<dbReference type="AlphaFoldDB" id="A0A2G8JXQ6"/>
<dbReference type="EMBL" id="MRZV01001108">
    <property type="protein sequence ID" value="PIK40561.1"/>
    <property type="molecule type" value="Genomic_DNA"/>
</dbReference>
<gene>
    <name evidence="2" type="ORF">BSL78_22591</name>
</gene>
<organism evidence="2 3">
    <name type="scientific">Stichopus japonicus</name>
    <name type="common">Sea cucumber</name>
    <dbReference type="NCBI Taxonomy" id="307972"/>
    <lineage>
        <taxon>Eukaryota</taxon>
        <taxon>Metazoa</taxon>
        <taxon>Echinodermata</taxon>
        <taxon>Eleutherozoa</taxon>
        <taxon>Echinozoa</taxon>
        <taxon>Holothuroidea</taxon>
        <taxon>Aspidochirotacea</taxon>
        <taxon>Aspidochirotida</taxon>
        <taxon>Stichopodidae</taxon>
        <taxon>Apostichopus</taxon>
    </lineage>
</organism>
<evidence type="ECO:0000313" key="3">
    <source>
        <dbReference type="Proteomes" id="UP000230750"/>
    </source>
</evidence>
<reference evidence="2 3" key="1">
    <citation type="journal article" date="2017" name="PLoS Biol.">
        <title>The sea cucumber genome provides insights into morphological evolution and visceral regeneration.</title>
        <authorList>
            <person name="Zhang X."/>
            <person name="Sun L."/>
            <person name="Yuan J."/>
            <person name="Sun Y."/>
            <person name="Gao Y."/>
            <person name="Zhang L."/>
            <person name="Li S."/>
            <person name="Dai H."/>
            <person name="Hamel J.F."/>
            <person name="Liu C."/>
            <person name="Yu Y."/>
            <person name="Liu S."/>
            <person name="Lin W."/>
            <person name="Guo K."/>
            <person name="Jin S."/>
            <person name="Xu P."/>
            <person name="Storey K.B."/>
            <person name="Huan P."/>
            <person name="Zhang T."/>
            <person name="Zhou Y."/>
            <person name="Zhang J."/>
            <person name="Lin C."/>
            <person name="Li X."/>
            <person name="Xing L."/>
            <person name="Huo D."/>
            <person name="Sun M."/>
            <person name="Wang L."/>
            <person name="Mercier A."/>
            <person name="Li F."/>
            <person name="Yang H."/>
            <person name="Xiang J."/>
        </authorList>
    </citation>
    <scope>NUCLEOTIDE SEQUENCE [LARGE SCALE GENOMIC DNA]</scope>
    <source>
        <strain evidence="2">Shaxun</strain>
        <tissue evidence="2">Muscle</tissue>
    </source>
</reference>
<sequence length="306" mass="33865">MEKVKQKLNCPEGRLCLPDGTEIDDDEGLTAARDLSSVPVFTFVPVGKDFTTKISSLAESPSVSMSLPPSFDLTYVSELESSNSDLSASDTIILPDSSPLYNNVSDKEESPRCETTPGQTTHDIALPTFSHMFRNSLRMKEPPLPSEKRGAAKAIADQMIAKHLSGRRVFRDFALRVVALSPDSFSTELGNGVDSFACLIENAYYNHPSMRLQSKSNIRSDLYAAGTSGRKRKGVDLKESYGCTNWQPSNLPRGETKESQEEKRKILKTEFSKLSQNANKVGNLMKATYVTQRLKSTRNQQNHCVS</sequence>
<proteinExistence type="predicted"/>
<evidence type="ECO:0000256" key="1">
    <source>
        <dbReference type="SAM" id="MobiDB-lite"/>
    </source>
</evidence>
<keyword evidence="3" id="KW-1185">Reference proteome</keyword>
<name>A0A2G8JXQ6_STIJA</name>
<dbReference type="OrthoDB" id="8838209at2759"/>
<accession>A0A2G8JXQ6</accession>
<comment type="caution">
    <text evidence="2">The sequence shown here is derived from an EMBL/GenBank/DDBJ whole genome shotgun (WGS) entry which is preliminary data.</text>
</comment>
<protein>
    <submittedName>
        <fullName evidence="2">Uncharacterized protein</fullName>
    </submittedName>
</protein>
<feature type="region of interest" description="Disordered" evidence="1">
    <location>
        <begin position="101"/>
        <end position="120"/>
    </location>
</feature>